<dbReference type="InterPro" id="IPR017850">
    <property type="entry name" value="Alkaline_phosphatase_core_sf"/>
</dbReference>
<gene>
    <name evidence="5" type="ORF">D7I44_09425</name>
</gene>
<dbReference type="Gene3D" id="3.40.720.10">
    <property type="entry name" value="Alkaline Phosphatase, subunit A"/>
    <property type="match status" value="2"/>
</dbReference>
<evidence type="ECO:0000256" key="1">
    <source>
        <dbReference type="ARBA" id="ARBA00022801"/>
    </source>
</evidence>
<evidence type="ECO:0000313" key="6">
    <source>
        <dbReference type="Proteomes" id="UP000275069"/>
    </source>
</evidence>
<dbReference type="OrthoDB" id="4181857at2"/>
<dbReference type="Proteomes" id="UP000275069">
    <property type="component" value="Chromosome"/>
</dbReference>
<keyword evidence="6" id="KW-1185">Reference proteome</keyword>
<dbReference type="KEGG" id="gry:D7I44_09425"/>
<dbReference type="Pfam" id="PF04185">
    <property type="entry name" value="Phosphoesterase"/>
    <property type="match status" value="1"/>
</dbReference>
<feature type="compositionally biased region" description="Polar residues" evidence="3">
    <location>
        <begin position="205"/>
        <end position="228"/>
    </location>
</feature>
<dbReference type="PANTHER" id="PTHR31956">
    <property type="entry name" value="NON-SPECIFIC PHOSPHOLIPASE C4-RELATED"/>
    <property type="match status" value="1"/>
</dbReference>
<keyword evidence="2" id="KW-0843">Virulence</keyword>
<feature type="signal peptide" evidence="4">
    <location>
        <begin position="1"/>
        <end position="30"/>
    </location>
</feature>
<sequence length="596" mass="62912">MFQKARLKRLGIAGGALAVAAGFAVATAFAAAPADARETPNNSAHTTTPIKHLVVIFDENVSFDHYFGTYPNATNADGTKFVAAKGTPAVNNLVTSRTLTNNPNQYQPTRLTPAQADTCDQNHSYLPEQKAVNAGKMDQFVQSTSVDKCAAPLYSAPGLAMDYYDGNTVTALWNYAQNYAMSDNSWDATFGPSTPGALNLVSGQTHGVTSYDPSTGATNPKPTATPDSYTVVDPNSKGVGTVTNDPDPVYDDCADSNHTSTNALGGMSGKNVGDLLNTQGVTWGWFQGGFTPTTTAKASSTGYAVCGTTHTNVAGTSVVDYSPHHNPFEYYKSTSNPHHLPPSSEKAIGYTDQANHQYDLSSFYDTVAAGNIPAVSFLKAPEYQDGHASYSDPTDEQTFLVNTINKLEQSPEWSSTAVVISYDDSDGWYDHVAPKIINGSADATNNTTVCTSVPKNPVLGGYEDRCGPSQRLPLLVISPYTNANSVDHTATSQPSILKFIEDNWSTGKVGDGSFDRTAGSLNGLFDFQHPQNRSVLLDPKSGAVTKVVPINNHPGPGQGNGNGNGNGWGDGNGHGNGNGYGHGNGHGQPGKPGKHK</sequence>
<dbReference type="RefSeq" id="WP_120789267.1">
    <property type="nucleotide sequence ID" value="NZ_CP032624.1"/>
</dbReference>
<feature type="region of interest" description="Disordered" evidence="3">
    <location>
        <begin position="205"/>
        <end position="248"/>
    </location>
</feature>
<keyword evidence="4" id="KW-0732">Signal</keyword>
<protein>
    <submittedName>
        <fullName evidence="5">Phospholipase</fullName>
    </submittedName>
</protein>
<keyword evidence="1" id="KW-0378">Hydrolase</keyword>
<feature type="region of interest" description="Disordered" evidence="3">
    <location>
        <begin position="546"/>
        <end position="596"/>
    </location>
</feature>
<dbReference type="PANTHER" id="PTHR31956:SF1">
    <property type="entry name" value="NON-SPECIFIC PHOSPHOLIPASE C1"/>
    <property type="match status" value="1"/>
</dbReference>
<dbReference type="CDD" id="cd16013">
    <property type="entry name" value="AcpA"/>
    <property type="match status" value="1"/>
</dbReference>
<dbReference type="InterPro" id="IPR007312">
    <property type="entry name" value="Phosphoesterase"/>
</dbReference>
<accession>A0A387BNX6</accession>
<evidence type="ECO:0000256" key="2">
    <source>
        <dbReference type="ARBA" id="ARBA00023026"/>
    </source>
</evidence>
<name>A0A387BNX6_9MICO</name>
<feature type="chain" id="PRO_5039500316" evidence="4">
    <location>
        <begin position="31"/>
        <end position="596"/>
    </location>
</feature>
<dbReference type="GO" id="GO:0042578">
    <property type="term" value="F:phosphoric ester hydrolase activity"/>
    <property type="evidence" value="ECO:0007669"/>
    <property type="project" value="UniProtKB-ARBA"/>
</dbReference>
<feature type="compositionally biased region" description="Gly residues" evidence="3">
    <location>
        <begin position="556"/>
        <end position="590"/>
    </location>
</feature>
<organism evidence="5 6">
    <name type="scientific">Gryllotalpicola protaetiae</name>
    <dbReference type="NCBI Taxonomy" id="2419771"/>
    <lineage>
        <taxon>Bacteria</taxon>
        <taxon>Bacillati</taxon>
        <taxon>Actinomycetota</taxon>
        <taxon>Actinomycetes</taxon>
        <taxon>Micrococcales</taxon>
        <taxon>Microbacteriaceae</taxon>
        <taxon>Gryllotalpicola</taxon>
    </lineage>
</organism>
<evidence type="ECO:0000256" key="3">
    <source>
        <dbReference type="SAM" id="MobiDB-lite"/>
    </source>
</evidence>
<proteinExistence type="predicted"/>
<reference evidence="5 6" key="1">
    <citation type="submission" date="2018-09" db="EMBL/GenBank/DDBJ databases">
        <title>Genome sequencing of strain 2DFW10M-5.</title>
        <authorList>
            <person name="Heo J."/>
            <person name="Kim S.-J."/>
            <person name="Kwon S.-W."/>
        </authorList>
    </citation>
    <scope>NUCLEOTIDE SEQUENCE [LARGE SCALE GENOMIC DNA]</scope>
    <source>
        <strain evidence="5 6">2DFW10M-5</strain>
    </source>
</reference>
<dbReference type="AlphaFoldDB" id="A0A387BNX6"/>
<evidence type="ECO:0000256" key="4">
    <source>
        <dbReference type="SAM" id="SignalP"/>
    </source>
</evidence>
<dbReference type="EMBL" id="CP032624">
    <property type="protein sequence ID" value="AYG03734.1"/>
    <property type="molecule type" value="Genomic_DNA"/>
</dbReference>
<evidence type="ECO:0000313" key="5">
    <source>
        <dbReference type="EMBL" id="AYG03734.1"/>
    </source>
</evidence>